<dbReference type="EMBL" id="JANIIK010000116">
    <property type="protein sequence ID" value="KAJ3587926.1"/>
    <property type="molecule type" value="Genomic_DNA"/>
</dbReference>
<gene>
    <name evidence="16" type="ORF">NHX12_011521</name>
</gene>
<evidence type="ECO:0000256" key="7">
    <source>
        <dbReference type="ARBA" id="ARBA00023015"/>
    </source>
</evidence>
<evidence type="ECO:0000256" key="6">
    <source>
        <dbReference type="ARBA" id="ARBA00022788"/>
    </source>
</evidence>
<keyword evidence="14" id="KW-0812">Transmembrane</keyword>
<evidence type="ECO:0000256" key="14">
    <source>
        <dbReference type="SAM" id="Phobius"/>
    </source>
</evidence>
<evidence type="ECO:0000313" key="16">
    <source>
        <dbReference type="EMBL" id="KAJ3587926.1"/>
    </source>
</evidence>
<feature type="compositionally biased region" description="Basic and acidic residues" evidence="13">
    <location>
        <begin position="730"/>
        <end position="741"/>
    </location>
</feature>
<comment type="caution">
    <text evidence="16">The sequence shown here is derived from an EMBL/GenBank/DDBJ whole genome shotgun (WGS) entry which is preliminary data.</text>
</comment>
<name>A0A9Q0DHW9_9TELE</name>
<keyword evidence="6" id="KW-0562">Pair-rule protein</keyword>
<dbReference type="GO" id="GO:0007366">
    <property type="term" value="P:periodic partitioning by pair rule gene"/>
    <property type="evidence" value="ECO:0007669"/>
    <property type="project" value="UniProtKB-KW"/>
</dbReference>
<evidence type="ECO:0000256" key="5">
    <source>
        <dbReference type="ARBA" id="ARBA00022553"/>
    </source>
</evidence>
<keyword evidence="9" id="KW-0804">Transcription</keyword>
<feature type="region of interest" description="Disordered" evidence="13">
    <location>
        <begin position="559"/>
        <end position="749"/>
    </location>
</feature>
<dbReference type="Pfam" id="PF18876">
    <property type="entry name" value="AFF4_CHD"/>
    <property type="match status" value="1"/>
</dbReference>
<keyword evidence="7" id="KW-0805">Transcription regulation</keyword>
<evidence type="ECO:0000313" key="17">
    <source>
        <dbReference type="Proteomes" id="UP001148018"/>
    </source>
</evidence>
<evidence type="ECO:0000256" key="10">
    <source>
        <dbReference type="ARBA" id="ARBA00023242"/>
    </source>
</evidence>
<feature type="region of interest" description="Disordered" evidence="13">
    <location>
        <begin position="489"/>
        <end position="538"/>
    </location>
</feature>
<feature type="region of interest" description="Disordered" evidence="13">
    <location>
        <begin position="240"/>
        <end position="460"/>
    </location>
</feature>
<dbReference type="InterPro" id="IPR007797">
    <property type="entry name" value="AF4/FMR2"/>
</dbReference>
<dbReference type="GO" id="GO:0010468">
    <property type="term" value="P:regulation of gene expression"/>
    <property type="evidence" value="ECO:0007669"/>
    <property type="project" value="InterPro"/>
</dbReference>
<dbReference type="PANTHER" id="PTHR10528">
    <property type="entry name" value="AF4/FMR2 FAMILY MEMBER"/>
    <property type="match status" value="1"/>
</dbReference>
<comment type="function">
    <text evidence="11">Has a role in transcriptional regulation. Acts in parallel with the Ras/MAPK and the PI3K/PKB pathways in the control of cell identity and cellular growth. Essential for regulation of the cytoskeleton and cell growth but not for cell proliferation or growth rate. Required specifically for the microtubule-based basal transport of lipid droplets. Plays a partially redundant function downstream of Raf in cell fate specification in the developing eye. Pair-rule protein that regulates embryonic cellularization, gastrulation and segmentation.</text>
</comment>
<evidence type="ECO:0000256" key="2">
    <source>
        <dbReference type="ARBA" id="ARBA00007354"/>
    </source>
</evidence>
<dbReference type="GO" id="GO:0003677">
    <property type="term" value="F:DNA binding"/>
    <property type="evidence" value="ECO:0007669"/>
    <property type="project" value="UniProtKB-KW"/>
</dbReference>
<feature type="compositionally biased region" description="Polar residues" evidence="13">
    <location>
        <begin position="262"/>
        <end position="272"/>
    </location>
</feature>
<dbReference type="PANTHER" id="PTHR10528:SF17">
    <property type="entry name" value="AF4_FMR2 FAMILY MEMBER LILLI"/>
    <property type="match status" value="1"/>
</dbReference>
<accession>A0A9Q0DHW9</accession>
<evidence type="ECO:0000256" key="3">
    <source>
        <dbReference type="ARBA" id="ARBA00021888"/>
    </source>
</evidence>
<dbReference type="OrthoDB" id="6382204at2759"/>
<evidence type="ECO:0000256" key="11">
    <source>
        <dbReference type="ARBA" id="ARBA00024653"/>
    </source>
</evidence>
<feature type="compositionally biased region" description="Basic and acidic residues" evidence="13">
    <location>
        <begin position="578"/>
        <end position="667"/>
    </location>
</feature>
<evidence type="ECO:0000256" key="4">
    <source>
        <dbReference type="ARBA" id="ARBA00022473"/>
    </source>
</evidence>
<dbReference type="Proteomes" id="UP001148018">
    <property type="component" value="Unassembled WGS sequence"/>
</dbReference>
<comment type="similarity">
    <text evidence="2">Belongs to the AF4 family.</text>
</comment>
<keyword evidence="5" id="KW-0597">Phosphoprotein</keyword>
<keyword evidence="10" id="KW-0539">Nucleus</keyword>
<feature type="compositionally biased region" description="Gly residues" evidence="13">
    <location>
        <begin position="494"/>
        <end position="506"/>
    </location>
</feature>
<keyword evidence="14" id="KW-0472">Membrane</keyword>
<feature type="domain" description="AF4/FMR2 C-terminal homology" evidence="15">
    <location>
        <begin position="766"/>
        <end position="869"/>
    </location>
</feature>
<dbReference type="AlphaFoldDB" id="A0A9Q0DHW9"/>
<sequence>MCPWVRVSVGPLPGLVLFLALSSSWPCPLPGLVLFLALSSSWPCPLPGLVLFLALSSSWPCPLPGLVLFLALSSSWPCPLPGLVLFLALSSSWPCPLPGLVLFLALPSSWPCPLPGLVLFLALSSSWPCPLPGLALFLALSSSWPCPLPGLVLFLALPSSWPCPLPGLVLFLALSSSWPCPLPGLVLFLALASSWPCPLPGLGLFPFCFLLCWLVSSFLLPPEPPSANKWQLDSWLNKVQPQSKTLGPPQPDPQPEHPHTGAVTQGSVSFSPGTEAPGLGVTSKTKPCGPSGPLMAPAPPAEHKDTRAPFCPSSREKAKGKQGQKAATAEGQRSSKTRLSPAAPSGPEVVAPRRTTTGKKQPRRTESPATRDKDLPAAPSTENQSGTRPRGPKTPTGSKWAPRKEPRTSSTAGTVGPPALIPQLPPAAVHAGSLNQDKRKHRGPSSKITPNGAAVANAHSQAPSLPCLIAAASAGVSTGVQEVFGGKGLRVKDGGGATVGDLGGPLGTSVPDPGGSRGKRCKDPDPVSPPPILGLELPLSPLREAPEVQSLWVKIELSSLGRAPGPGSGSASGPAVGERSRAGGARDGERGAAGGERQEREKPCRAAQRERPEEDERERAAQEPERQRERQGERDEGRERAAPGDRDRAVTRDKEKPCQMSGGRDDAPAPEQGHAPPWPPRRVEKGENSSKHKRQAAGSMSAQTEKHKSKRKHKSDHSELSLNKKQSRRPSLEVDHGHKPCGDGYHANGTSEAEALWSEPLLEPPKPRRPKLAFSDNVYSADFYMQEAKRLKHKADALMDKFGKAVNYADGALSFIECGNAMERDPLEAKSPYTMYSETVELIRYALRLKNFASHTASLPEKKLAVLCVAIPQRIHHMAASHVNITNNILRSYEHWETAERLASDSQEFFQELEAVMELLTQQSSMTELVRYVRQGLHWLRLEAHLL</sequence>
<feature type="compositionally biased region" description="Basic and acidic residues" evidence="13">
    <location>
        <begin position="363"/>
        <end position="375"/>
    </location>
</feature>
<dbReference type="InterPro" id="IPR043640">
    <property type="entry name" value="AF4/FMR2_CHD"/>
</dbReference>
<keyword evidence="14" id="KW-1133">Transmembrane helix</keyword>
<evidence type="ECO:0000256" key="8">
    <source>
        <dbReference type="ARBA" id="ARBA00023125"/>
    </source>
</evidence>
<evidence type="ECO:0000256" key="13">
    <source>
        <dbReference type="SAM" id="MobiDB-lite"/>
    </source>
</evidence>
<feature type="compositionally biased region" description="Low complexity" evidence="13">
    <location>
        <begin position="321"/>
        <end position="332"/>
    </location>
</feature>
<organism evidence="16 17">
    <name type="scientific">Muraenolepis orangiensis</name>
    <name type="common">Patagonian moray cod</name>
    <dbReference type="NCBI Taxonomy" id="630683"/>
    <lineage>
        <taxon>Eukaryota</taxon>
        <taxon>Metazoa</taxon>
        <taxon>Chordata</taxon>
        <taxon>Craniata</taxon>
        <taxon>Vertebrata</taxon>
        <taxon>Euteleostomi</taxon>
        <taxon>Actinopterygii</taxon>
        <taxon>Neopterygii</taxon>
        <taxon>Teleostei</taxon>
        <taxon>Neoteleostei</taxon>
        <taxon>Acanthomorphata</taxon>
        <taxon>Zeiogadaria</taxon>
        <taxon>Gadariae</taxon>
        <taxon>Gadiformes</taxon>
        <taxon>Muraenolepidoidei</taxon>
        <taxon>Muraenolepididae</taxon>
        <taxon>Muraenolepis</taxon>
    </lineage>
</organism>
<keyword evidence="17" id="KW-1185">Reference proteome</keyword>
<feature type="transmembrane region" description="Helical" evidence="14">
    <location>
        <begin position="199"/>
        <end position="220"/>
    </location>
</feature>
<protein>
    <recommendedName>
        <fullName evidence="3">AF4/FMR2 family member lilli</fullName>
    </recommendedName>
    <alternativeName>
        <fullName evidence="12">Protein lilliputian</fullName>
    </alternativeName>
</protein>
<evidence type="ECO:0000256" key="9">
    <source>
        <dbReference type="ARBA" id="ARBA00023163"/>
    </source>
</evidence>
<feature type="compositionally biased region" description="Basic and acidic residues" evidence="13">
    <location>
        <begin position="681"/>
        <end position="690"/>
    </location>
</feature>
<evidence type="ECO:0000256" key="1">
    <source>
        <dbReference type="ARBA" id="ARBA00004123"/>
    </source>
</evidence>
<dbReference type="GO" id="GO:0032783">
    <property type="term" value="C:super elongation complex"/>
    <property type="evidence" value="ECO:0007669"/>
    <property type="project" value="TreeGrafter"/>
</dbReference>
<proteinExistence type="inferred from homology"/>
<keyword evidence="4" id="KW-0217">Developmental protein</keyword>
<keyword evidence="8" id="KW-0238">DNA-binding</keyword>
<evidence type="ECO:0000256" key="12">
    <source>
        <dbReference type="ARBA" id="ARBA00032149"/>
    </source>
</evidence>
<comment type="subcellular location">
    <subcellularLocation>
        <location evidence="1">Nucleus</location>
    </subcellularLocation>
</comment>
<feature type="transmembrane region" description="Helical" evidence="14">
    <location>
        <begin position="169"/>
        <end position="192"/>
    </location>
</feature>
<evidence type="ECO:0000259" key="15">
    <source>
        <dbReference type="Pfam" id="PF18876"/>
    </source>
</evidence>
<reference evidence="16" key="1">
    <citation type="submission" date="2022-07" db="EMBL/GenBank/DDBJ databases">
        <title>Chromosome-level genome of Muraenolepis orangiensis.</title>
        <authorList>
            <person name="Kim J."/>
        </authorList>
    </citation>
    <scope>NUCLEOTIDE SEQUENCE</scope>
    <source>
        <strain evidence="16">KU_S4_2022</strain>
        <tissue evidence="16">Muscle</tissue>
    </source>
</reference>